<organism evidence="1 2">
    <name type="scientific">Trichinella pseudospiralis</name>
    <name type="common">Parasitic roundworm</name>
    <dbReference type="NCBI Taxonomy" id="6337"/>
    <lineage>
        <taxon>Eukaryota</taxon>
        <taxon>Metazoa</taxon>
        <taxon>Ecdysozoa</taxon>
        <taxon>Nematoda</taxon>
        <taxon>Enoplea</taxon>
        <taxon>Dorylaimia</taxon>
        <taxon>Trichinellida</taxon>
        <taxon>Trichinellidae</taxon>
        <taxon>Trichinella</taxon>
    </lineage>
</organism>
<comment type="caution">
    <text evidence="1">The sequence shown here is derived from an EMBL/GenBank/DDBJ whole genome shotgun (WGS) entry which is preliminary data.</text>
</comment>
<name>A0A0V1F4P5_TRIPS</name>
<keyword evidence="2" id="KW-1185">Reference proteome</keyword>
<dbReference type="EMBL" id="JYDT01000259">
    <property type="protein sequence ID" value="KRY81142.1"/>
    <property type="molecule type" value="Genomic_DNA"/>
</dbReference>
<dbReference type="Proteomes" id="UP000054995">
    <property type="component" value="Unassembled WGS sequence"/>
</dbReference>
<dbReference type="AlphaFoldDB" id="A0A0V1F4P5"/>
<accession>A0A0V1F4P5</accession>
<evidence type="ECO:0000313" key="1">
    <source>
        <dbReference type="EMBL" id="KRY81142.1"/>
    </source>
</evidence>
<gene>
    <name evidence="1" type="ORF">T4D_16083</name>
</gene>
<protein>
    <submittedName>
        <fullName evidence="1">Uncharacterized protein</fullName>
    </submittedName>
</protein>
<evidence type="ECO:0000313" key="2">
    <source>
        <dbReference type="Proteomes" id="UP000054995"/>
    </source>
</evidence>
<reference evidence="1 2" key="1">
    <citation type="submission" date="2015-01" db="EMBL/GenBank/DDBJ databases">
        <title>Evolution of Trichinella species and genotypes.</title>
        <authorList>
            <person name="Korhonen P.K."/>
            <person name="Edoardo P."/>
            <person name="Giuseppe L.R."/>
            <person name="Gasser R.B."/>
        </authorList>
    </citation>
    <scope>NUCLEOTIDE SEQUENCE [LARGE SCALE GENOMIC DNA]</scope>
    <source>
        <strain evidence="1">ISS470</strain>
    </source>
</reference>
<proteinExistence type="predicted"/>
<sequence length="153" mass="17188">MGITLIKPGHLTRHNICTVAKRALQEIKQRDLEMLFTAGRRSTHSTKMMRSGLRRAAGRRAKRVTSCCCTTADGKESTGQYKNRPHLFETGAKQWTILGTCWRAYGTNDSGRDRFCASLFKGKWHRMGKKEICLEGNNSGAYKTVAACQRTCV</sequence>